<dbReference type="EMBL" id="JAVIJP010000005">
    <property type="protein sequence ID" value="KAL3652486.1"/>
    <property type="molecule type" value="Genomic_DNA"/>
</dbReference>
<feature type="region of interest" description="Disordered" evidence="1">
    <location>
        <begin position="136"/>
        <end position="188"/>
    </location>
</feature>
<gene>
    <name evidence="2" type="ORF">CASFOL_002167</name>
</gene>
<dbReference type="AlphaFoldDB" id="A0ABD3EE70"/>
<feature type="compositionally biased region" description="Basic and acidic residues" evidence="1">
    <location>
        <begin position="178"/>
        <end position="188"/>
    </location>
</feature>
<reference evidence="3" key="1">
    <citation type="journal article" date="2024" name="IScience">
        <title>Strigolactones Initiate the Formation of Haustorium-like Structures in Castilleja.</title>
        <authorList>
            <person name="Buerger M."/>
            <person name="Peterson D."/>
            <person name="Chory J."/>
        </authorList>
    </citation>
    <scope>NUCLEOTIDE SEQUENCE [LARGE SCALE GENOMIC DNA]</scope>
</reference>
<proteinExistence type="predicted"/>
<evidence type="ECO:0000313" key="2">
    <source>
        <dbReference type="EMBL" id="KAL3652486.1"/>
    </source>
</evidence>
<dbReference type="Proteomes" id="UP001632038">
    <property type="component" value="Unassembled WGS sequence"/>
</dbReference>
<name>A0ABD3EE70_9LAMI</name>
<accession>A0ABD3EE70</accession>
<organism evidence="2 3">
    <name type="scientific">Castilleja foliolosa</name>
    <dbReference type="NCBI Taxonomy" id="1961234"/>
    <lineage>
        <taxon>Eukaryota</taxon>
        <taxon>Viridiplantae</taxon>
        <taxon>Streptophyta</taxon>
        <taxon>Embryophyta</taxon>
        <taxon>Tracheophyta</taxon>
        <taxon>Spermatophyta</taxon>
        <taxon>Magnoliopsida</taxon>
        <taxon>eudicotyledons</taxon>
        <taxon>Gunneridae</taxon>
        <taxon>Pentapetalae</taxon>
        <taxon>asterids</taxon>
        <taxon>lamiids</taxon>
        <taxon>Lamiales</taxon>
        <taxon>Orobanchaceae</taxon>
        <taxon>Pedicularideae</taxon>
        <taxon>Castillejinae</taxon>
        <taxon>Castilleja</taxon>
    </lineage>
</organism>
<sequence>MVVDQTGSATLLLWNKASELLIGKSAKEMKDKHVDSTDPIPLGIEDALIDRRALFEFRLDPYKIMKSAAYYTVTRCAFDDEIMAIYKQLFGGTQDSTSDDHGHLTEVSSEENVGCNKNKVDKGKRKLFTELDAEAINDGDADDDETANEMQSDNVADKTTNGSTDAVQTYKKRQHVIKKGEMKSLTEA</sequence>
<comment type="caution">
    <text evidence="2">The sequence shown here is derived from an EMBL/GenBank/DDBJ whole genome shotgun (WGS) entry which is preliminary data.</text>
</comment>
<dbReference type="Gene3D" id="2.40.50.140">
    <property type="entry name" value="Nucleic acid-binding proteins"/>
    <property type="match status" value="1"/>
</dbReference>
<feature type="compositionally biased region" description="Acidic residues" evidence="1">
    <location>
        <begin position="136"/>
        <end position="147"/>
    </location>
</feature>
<evidence type="ECO:0008006" key="4">
    <source>
        <dbReference type="Google" id="ProtNLM"/>
    </source>
</evidence>
<protein>
    <recommendedName>
        <fullName evidence="4">PAS domain-containing protein</fullName>
    </recommendedName>
</protein>
<evidence type="ECO:0000256" key="1">
    <source>
        <dbReference type="SAM" id="MobiDB-lite"/>
    </source>
</evidence>
<dbReference type="InterPro" id="IPR012340">
    <property type="entry name" value="NA-bd_OB-fold"/>
</dbReference>
<keyword evidence="3" id="KW-1185">Reference proteome</keyword>
<feature type="compositionally biased region" description="Polar residues" evidence="1">
    <location>
        <begin position="148"/>
        <end position="167"/>
    </location>
</feature>
<evidence type="ECO:0000313" key="3">
    <source>
        <dbReference type="Proteomes" id="UP001632038"/>
    </source>
</evidence>